<dbReference type="Pfam" id="PF15960">
    <property type="entry name" value="DUF4763"/>
    <property type="match status" value="1"/>
</dbReference>
<gene>
    <name evidence="2" type="primary">Dyak\GE24224</name>
    <name evidence="2" type="synonym">dyak_GLEANR_794</name>
    <name evidence="2" type="synonym">GE24224</name>
    <name evidence="2" type="ORF">Dyak_GE24224</name>
</gene>
<organism evidence="2 3">
    <name type="scientific">Drosophila yakuba</name>
    <name type="common">Fruit fly</name>
    <dbReference type="NCBI Taxonomy" id="7245"/>
    <lineage>
        <taxon>Eukaryota</taxon>
        <taxon>Metazoa</taxon>
        <taxon>Ecdysozoa</taxon>
        <taxon>Arthropoda</taxon>
        <taxon>Hexapoda</taxon>
        <taxon>Insecta</taxon>
        <taxon>Pterygota</taxon>
        <taxon>Neoptera</taxon>
        <taxon>Endopterygota</taxon>
        <taxon>Diptera</taxon>
        <taxon>Brachycera</taxon>
        <taxon>Muscomorpha</taxon>
        <taxon>Ephydroidea</taxon>
        <taxon>Drosophilidae</taxon>
        <taxon>Drosophila</taxon>
        <taxon>Sophophora</taxon>
    </lineage>
</organism>
<dbReference type="Proteomes" id="UP000002282">
    <property type="component" value="Chromosome 2L"/>
</dbReference>
<protein>
    <submittedName>
        <fullName evidence="2">Uncharacterized protein</fullName>
    </submittedName>
</protein>
<proteinExistence type="predicted"/>
<dbReference type="KEGG" id="dya:Dyak_GE24224"/>
<keyword evidence="3" id="KW-1185">Reference proteome</keyword>
<dbReference type="OrthoDB" id="7864818at2759"/>
<dbReference type="EMBL" id="CM000157">
    <property type="protein sequence ID" value="EDW89141.2"/>
    <property type="molecule type" value="Genomic_DNA"/>
</dbReference>
<sequence>MSTWNKAQCRAPGIVKLDEQEESDLLTSGRDPSDPEEETDLDTAYDELEEMKQRLIELRNKIIIANPDVCQDLKVRELWPTEGGELQELRHQKCQLFCRLREVTQHLEDSQNELKELEACCCQLQSRLHQANRQINSFEDFKLKVIHQFGLCIERWEHQKTHKMDCATYRREMEAHVHHADNSRKSVVSHTCHKSFRRRIRIELLLLRVFLHNLFETMVSDFKFFSRHMSINFSIGSVHITSPKVSETPLDQEGHK</sequence>
<dbReference type="InterPro" id="IPR031883">
    <property type="entry name" value="DUF4763"/>
</dbReference>
<dbReference type="eggNOG" id="ENOG502TBBV">
    <property type="taxonomic scope" value="Eukaryota"/>
</dbReference>
<feature type="region of interest" description="Disordered" evidence="1">
    <location>
        <begin position="19"/>
        <end position="40"/>
    </location>
</feature>
<evidence type="ECO:0000313" key="2">
    <source>
        <dbReference type="EMBL" id="EDW89141.2"/>
    </source>
</evidence>
<accession>B4P1D9</accession>
<dbReference type="AlphaFoldDB" id="B4P1D9"/>
<dbReference type="HOGENOM" id="CLU_1074674_0_0_1"/>
<name>B4P1D9_DROYA</name>
<evidence type="ECO:0000256" key="1">
    <source>
        <dbReference type="SAM" id="MobiDB-lite"/>
    </source>
</evidence>
<reference evidence="2 3" key="1">
    <citation type="journal article" date="2007" name="Nature">
        <title>Evolution of genes and genomes on the Drosophila phylogeny.</title>
        <authorList>
            <consortium name="Drosophila 12 Genomes Consortium"/>
            <person name="Clark A.G."/>
            <person name="Eisen M.B."/>
            <person name="Smith D.R."/>
            <person name="Bergman C.M."/>
            <person name="Oliver B."/>
            <person name="Markow T.A."/>
            <person name="Kaufman T.C."/>
            <person name="Kellis M."/>
            <person name="Gelbart W."/>
            <person name="Iyer V.N."/>
            <person name="Pollard D.A."/>
            <person name="Sackton T.B."/>
            <person name="Larracuente A.M."/>
            <person name="Singh N.D."/>
            <person name="Abad J.P."/>
            <person name="Abt D.N."/>
            <person name="Adryan B."/>
            <person name="Aguade M."/>
            <person name="Akashi H."/>
            <person name="Anderson W.W."/>
            <person name="Aquadro C.F."/>
            <person name="Ardell D.H."/>
            <person name="Arguello R."/>
            <person name="Artieri C.G."/>
            <person name="Barbash D.A."/>
            <person name="Barker D."/>
            <person name="Barsanti P."/>
            <person name="Batterham P."/>
            <person name="Batzoglou S."/>
            <person name="Begun D."/>
            <person name="Bhutkar A."/>
            <person name="Blanco E."/>
            <person name="Bosak S.A."/>
            <person name="Bradley R.K."/>
            <person name="Brand A.D."/>
            <person name="Brent M.R."/>
            <person name="Brooks A.N."/>
            <person name="Brown R.H."/>
            <person name="Butlin R.K."/>
            <person name="Caggese C."/>
            <person name="Calvi B.R."/>
            <person name="Bernardo de Carvalho A."/>
            <person name="Caspi A."/>
            <person name="Castrezana S."/>
            <person name="Celniker S.E."/>
            <person name="Chang J.L."/>
            <person name="Chapple C."/>
            <person name="Chatterji S."/>
            <person name="Chinwalla A."/>
            <person name="Civetta A."/>
            <person name="Clifton S.W."/>
            <person name="Comeron J.M."/>
            <person name="Costello J.C."/>
            <person name="Coyne J.A."/>
            <person name="Daub J."/>
            <person name="David R.G."/>
            <person name="Delcher A.L."/>
            <person name="Delehaunty K."/>
            <person name="Do C.B."/>
            <person name="Ebling H."/>
            <person name="Edwards K."/>
            <person name="Eickbush T."/>
            <person name="Evans J.D."/>
            <person name="Filipski A."/>
            <person name="Findeiss S."/>
            <person name="Freyhult E."/>
            <person name="Fulton L."/>
            <person name="Fulton R."/>
            <person name="Garcia A.C."/>
            <person name="Gardiner A."/>
            <person name="Garfield D.A."/>
            <person name="Garvin B.E."/>
            <person name="Gibson G."/>
            <person name="Gilbert D."/>
            <person name="Gnerre S."/>
            <person name="Godfrey J."/>
            <person name="Good R."/>
            <person name="Gotea V."/>
            <person name="Gravely B."/>
            <person name="Greenberg A.J."/>
            <person name="Griffiths-Jones S."/>
            <person name="Gross S."/>
            <person name="Guigo R."/>
            <person name="Gustafson E.A."/>
            <person name="Haerty W."/>
            <person name="Hahn M.W."/>
            <person name="Halligan D.L."/>
            <person name="Halpern A.L."/>
            <person name="Halter G.M."/>
            <person name="Han M.V."/>
            <person name="Heger A."/>
            <person name="Hillier L."/>
            <person name="Hinrichs A.S."/>
            <person name="Holmes I."/>
            <person name="Hoskins R.A."/>
            <person name="Hubisz M.J."/>
            <person name="Hultmark D."/>
            <person name="Huntley M.A."/>
            <person name="Jaffe D.B."/>
            <person name="Jagadeeshan S."/>
            <person name="Jeck W.R."/>
            <person name="Johnson J."/>
            <person name="Jones C.D."/>
            <person name="Jordan W.C."/>
            <person name="Karpen G.H."/>
            <person name="Kataoka E."/>
            <person name="Keightley P.D."/>
            <person name="Kheradpour P."/>
            <person name="Kirkness E.F."/>
            <person name="Koerich L.B."/>
            <person name="Kristiansen K."/>
            <person name="Kudrna D."/>
            <person name="Kulathinal R.J."/>
            <person name="Kumar S."/>
            <person name="Kwok R."/>
            <person name="Lander E."/>
            <person name="Langley C.H."/>
            <person name="Lapoint R."/>
            <person name="Lazzaro B.P."/>
            <person name="Lee S.J."/>
            <person name="Levesque L."/>
            <person name="Li R."/>
            <person name="Lin C.F."/>
            <person name="Lin M.F."/>
            <person name="Lindblad-Toh K."/>
            <person name="Llopart A."/>
            <person name="Long M."/>
            <person name="Low L."/>
            <person name="Lozovsky E."/>
            <person name="Lu J."/>
            <person name="Luo M."/>
            <person name="Machado C.A."/>
            <person name="Makalowski W."/>
            <person name="Marzo M."/>
            <person name="Matsuda M."/>
            <person name="Matzkin L."/>
            <person name="McAllister B."/>
            <person name="McBride C.S."/>
            <person name="McKernan B."/>
            <person name="McKernan K."/>
            <person name="Mendez-Lago M."/>
            <person name="Minx P."/>
            <person name="Mollenhauer M.U."/>
            <person name="Montooth K."/>
            <person name="Mount S.M."/>
            <person name="Mu X."/>
            <person name="Myers E."/>
            <person name="Negre B."/>
            <person name="Newfeld S."/>
            <person name="Nielsen R."/>
            <person name="Noor M.A."/>
            <person name="O'Grady P."/>
            <person name="Pachter L."/>
            <person name="Papaceit M."/>
            <person name="Parisi M.J."/>
            <person name="Parisi M."/>
            <person name="Parts L."/>
            <person name="Pedersen J.S."/>
            <person name="Pesole G."/>
            <person name="Phillippy A.M."/>
            <person name="Ponting C.P."/>
            <person name="Pop M."/>
            <person name="Porcelli D."/>
            <person name="Powell J.R."/>
            <person name="Prohaska S."/>
            <person name="Pruitt K."/>
            <person name="Puig M."/>
            <person name="Quesneville H."/>
            <person name="Ram K.R."/>
            <person name="Rand D."/>
            <person name="Rasmussen M.D."/>
            <person name="Reed L.K."/>
            <person name="Reenan R."/>
            <person name="Reily A."/>
            <person name="Remington K.A."/>
            <person name="Rieger T.T."/>
            <person name="Ritchie M.G."/>
            <person name="Robin C."/>
            <person name="Rogers Y.H."/>
            <person name="Rohde C."/>
            <person name="Rozas J."/>
            <person name="Rubenfield M.J."/>
            <person name="Ruiz A."/>
            <person name="Russo S."/>
            <person name="Salzberg S.L."/>
            <person name="Sanchez-Gracia A."/>
            <person name="Saranga D.J."/>
            <person name="Sato H."/>
            <person name="Schaeffer S.W."/>
            <person name="Schatz M.C."/>
            <person name="Schlenke T."/>
            <person name="Schwartz R."/>
            <person name="Segarra C."/>
            <person name="Singh R.S."/>
            <person name="Sirot L."/>
            <person name="Sirota M."/>
            <person name="Sisneros N.B."/>
            <person name="Smith C.D."/>
            <person name="Smith T.F."/>
            <person name="Spieth J."/>
            <person name="Stage D.E."/>
            <person name="Stark A."/>
            <person name="Stephan W."/>
            <person name="Strausberg R.L."/>
            <person name="Strempel S."/>
            <person name="Sturgill D."/>
            <person name="Sutton G."/>
            <person name="Sutton G.G."/>
            <person name="Tao W."/>
            <person name="Teichmann S."/>
            <person name="Tobari Y.N."/>
            <person name="Tomimura Y."/>
            <person name="Tsolas J.M."/>
            <person name="Valente V.L."/>
            <person name="Venter E."/>
            <person name="Venter J.C."/>
            <person name="Vicario S."/>
            <person name="Vieira F.G."/>
            <person name="Vilella A.J."/>
            <person name="Villasante A."/>
            <person name="Walenz B."/>
            <person name="Wang J."/>
            <person name="Wasserman M."/>
            <person name="Watts T."/>
            <person name="Wilson D."/>
            <person name="Wilson R.K."/>
            <person name="Wing R.A."/>
            <person name="Wolfner M.F."/>
            <person name="Wong A."/>
            <person name="Wong G.K."/>
            <person name="Wu C.I."/>
            <person name="Wu G."/>
            <person name="Yamamoto D."/>
            <person name="Yang H.P."/>
            <person name="Yang S.P."/>
            <person name="Yorke J.A."/>
            <person name="Yoshida K."/>
            <person name="Zdobnov E."/>
            <person name="Zhang P."/>
            <person name="Zhang Y."/>
            <person name="Zimin A.V."/>
            <person name="Baldwin J."/>
            <person name="Abdouelleil A."/>
            <person name="Abdulkadir J."/>
            <person name="Abebe A."/>
            <person name="Abera B."/>
            <person name="Abreu J."/>
            <person name="Acer S.C."/>
            <person name="Aftuck L."/>
            <person name="Alexander A."/>
            <person name="An P."/>
            <person name="Anderson E."/>
            <person name="Anderson S."/>
            <person name="Arachi H."/>
            <person name="Azer M."/>
            <person name="Bachantsang P."/>
            <person name="Barry A."/>
            <person name="Bayul T."/>
            <person name="Berlin A."/>
            <person name="Bessette D."/>
            <person name="Bloom T."/>
            <person name="Blye J."/>
            <person name="Boguslavskiy L."/>
            <person name="Bonnet C."/>
            <person name="Boukhgalter B."/>
            <person name="Bourzgui I."/>
            <person name="Brown A."/>
            <person name="Cahill P."/>
            <person name="Channer S."/>
            <person name="Cheshatsang Y."/>
            <person name="Chuda L."/>
            <person name="Citroen M."/>
            <person name="Collymore A."/>
            <person name="Cooke P."/>
            <person name="Costello M."/>
            <person name="D'Aco K."/>
            <person name="Daza R."/>
            <person name="De Haan G."/>
            <person name="DeGray S."/>
            <person name="DeMaso C."/>
            <person name="Dhargay N."/>
            <person name="Dooley K."/>
            <person name="Dooley E."/>
            <person name="Doricent M."/>
            <person name="Dorje P."/>
            <person name="Dorjee K."/>
            <person name="Dupes A."/>
            <person name="Elong R."/>
            <person name="Falk J."/>
            <person name="Farina A."/>
            <person name="Faro S."/>
            <person name="Ferguson D."/>
            <person name="Fisher S."/>
            <person name="Foley C.D."/>
            <person name="Franke A."/>
            <person name="Friedrich D."/>
            <person name="Gadbois L."/>
            <person name="Gearin G."/>
            <person name="Gearin C.R."/>
            <person name="Giannoukos G."/>
            <person name="Goode T."/>
            <person name="Graham J."/>
            <person name="Grandbois E."/>
            <person name="Grewal S."/>
            <person name="Gyaltsen K."/>
            <person name="Hafez N."/>
            <person name="Hagos B."/>
            <person name="Hall J."/>
            <person name="Henson C."/>
            <person name="Hollinger A."/>
            <person name="Honan T."/>
            <person name="Huard M.D."/>
            <person name="Hughes L."/>
            <person name="Hurhula B."/>
            <person name="Husby M.E."/>
            <person name="Kamat A."/>
            <person name="Kanga B."/>
            <person name="Kashin S."/>
            <person name="Khazanovich D."/>
            <person name="Kisner P."/>
            <person name="Lance K."/>
            <person name="Lara M."/>
            <person name="Lee W."/>
            <person name="Lennon N."/>
            <person name="Letendre F."/>
            <person name="LeVine R."/>
            <person name="Lipovsky A."/>
            <person name="Liu X."/>
            <person name="Liu J."/>
            <person name="Liu S."/>
            <person name="Lokyitsang T."/>
            <person name="Lokyitsang Y."/>
            <person name="Lubonja R."/>
            <person name="Lui A."/>
            <person name="MacDonald P."/>
            <person name="Magnisalis V."/>
            <person name="Maru K."/>
            <person name="Matthews C."/>
            <person name="McCusker W."/>
            <person name="McDonough S."/>
            <person name="Mehta T."/>
            <person name="Meldrim J."/>
            <person name="Meneus L."/>
            <person name="Mihai O."/>
            <person name="Mihalev A."/>
            <person name="Mihova T."/>
            <person name="Mittelman R."/>
            <person name="Mlenga V."/>
            <person name="Montmayeur A."/>
            <person name="Mulrain L."/>
            <person name="Navidi A."/>
            <person name="Naylor J."/>
            <person name="Negash T."/>
            <person name="Nguyen T."/>
            <person name="Nguyen N."/>
            <person name="Nicol R."/>
            <person name="Norbu C."/>
            <person name="Norbu N."/>
            <person name="Novod N."/>
            <person name="O'Neill B."/>
            <person name="Osman S."/>
            <person name="Markiewicz E."/>
            <person name="Oyono O.L."/>
            <person name="Patti C."/>
            <person name="Phunkhang P."/>
            <person name="Pierre F."/>
            <person name="Priest M."/>
            <person name="Raghuraman S."/>
            <person name="Rege F."/>
            <person name="Reyes R."/>
            <person name="Rise C."/>
            <person name="Rogov P."/>
            <person name="Ross K."/>
            <person name="Ryan E."/>
            <person name="Settipalli S."/>
            <person name="Shea T."/>
            <person name="Sherpa N."/>
            <person name="Shi L."/>
            <person name="Shih D."/>
            <person name="Sparrow T."/>
            <person name="Spaulding J."/>
            <person name="Stalker J."/>
            <person name="Stange-Thomann N."/>
            <person name="Stavropoulos S."/>
            <person name="Stone C."/>
            <person name="Strader C."/>
            <person name="Tesfaye S."/>
            <person name="Thomson T."/>
            <person name="Thoulutsang Y."/>
            <person name="Thoulutsang D."/>
            <person name="Topham K."/>
            <person name="Topping I."/>
            <person name="Tsamla T."/>
            <person name="Vassiliev H."/>
            <person name="Vo A."/>
            <person name="Wangchuk T."/>
            <person name="Wangdi T."/>
            <person name="Weiand M."/>
            <person name="Wilkinson J."/>
            <person name="Wilson A."/>
            <person name="Yadav S."/>
            <person name="Young G."/>
            <person name="Yu Q."/>
            <person name="Zembek L."/>
            <person name="Zhong D."/>
            <person name="Zimmer A."/>
            <person name="Zwirko Z."/>
            <person name="Jaffe D.B."/>
            <person name="Alvarez P."/>
            <person name="Brockman W."/>
            <person name="Butler J."/>
            <person name="Chin C."/>
            <person name="Gnerre S."/>
            <person name="Grabherr M."/>
            <person name="Kleber M."/>
            <person name="Mauceli E."/>
            <person name="MacCallum I."/>
        </authorList>
    </citation>
    <scope>NUCLEOTIDE SEQUENCE [LARGE SCALE GENOMIC DNA]</scope>
    <source>
        <strain evidence="3">Tai18E2 / Tucson 14021-0261.01</strain>
    </source>
</reference>
<reference evidence="2 3" key="2">
    <citation type="journal article" date="2007" name="PLoS Biol.">
        <title>Principles of genome evolution in the Drosophila melanogaster species group.</title>
        <authorList>
            <person name="Ranz J.M."/>
            <person name="Maurin D."/>
            <person name="Chan Y.S."/>
            <person name="von Grotthuss M."/>
            <person name="Hillier L.W."/>
            <person name="Roote J."/>
            <person name="Ashburner M."/>
            <person name="Bergman C.M."/>
        </authorList>
    </citation>
    <scope>NUCLEOTIDE SEQUENCE [LARGE SCALE GENOMIC DNA]</scope>
    <source>
        <strain evidence="3">Tai18E2 / Tucson 14021-0261.01</strain>
    </source>
</reference>
<evidence type="ECO:0000313" key="3">
    <source>
        <dbReference type="Proteomes" id="UP000002282"/>
    </source>
</evidence>